<dbReference type="InterPro" id="IPR024079">
    <property type="entry name" value="MetalloPept_cat_dom_sf"/>
</dbReference>
<dbReference type="Pfam" id="PF12388">
    <property type="entry name" value="Peptidase_M57"/>
    <property type="match status" value="1"/>
</dbReference>
<reference evidence="2" key="1">
    <citation type="journal article" date="2019" name="Int. J. Syst. Evol. Microbiol.">
        <title>The Global Catalogue of Microorganisms (GCM) 10K type strain sequencing project: providing services to taxonomists for standard genome sequencing and annotation.</title>
        <authorList>
            <consortium name="The Broad Institute Genomics Platform"/>
            <consortium name="The Broad Institute Genome Sequencing Center for Infectious Disease"/>
            <person name="Wu L."/>
            <person name="Ma J."/>
        </authorList>
    </citation>
    <scope>NUCLEOTIDE SEQUENCE [LARGE SCALE GENOMIC DNA]</scope>
    <source>
        <strain evidence="2">JCM 17919</strain>
    </source>
</reference>
<dbReference type="SUPFAM" id="SSF55486">
    <property type="entry name" value="Metalloproteases ('zincins'), catalytic domain"/>
    <property type="match status" value="1"/>
</dbReference>
<dbReference type="EMBL" id="BAABGY010000012">
    <property type="protein sequence ID" value="GAA4339962.1"/>
    <property type="molecule type" value="Genomic_DNA"/>
</dbReference>
<accession>A0ABP8HIU3</accession>
<gene>
    <name evidence="1" type="ORF">GCM10023184_37390</name>
</gene>
<organism evidence="1 2">
    <name type="scientific">Flaviaesturariibacter amylovorans</name>
    <dbReference type="NCBI Taxonomy" id="1084520"/>
    <lineage>
        <taxon>Bacteria</taxon>
        <taxon>Pseudomonadati</taxon>
        <taxon>Bacteroidota</taxon>
        <taxon>Chitinophagia</taxon>
        <taxon>Chitinophagales</taxon>
        <taxon>Chitinophagaceae</taxon>
        <taxon>Flaviaestuariibacter</taxon>
    </lineage>
</organism>
<proteinExistence type="predicted"/>
<evidence type="ECO:0008006" key="3">
    <source>
        <dbReference type="Google" id="ProtNLM"/>
    </source>
</evidence>
<sequence>MKRIRTPFVIAAMASVTLFSCKKEAKEATLPSETLNMIAAKGFSTDGVQRVAGGYLVEGDIILRESDLASTPSSPNMVIAQEEQYRTFNTVNAANYPVIKIALNNSSAAHEAAFSAALDETVARYNAQGLTISFQRVTTGANISIVAYYEASNVLGSAGFPTSAGAPYNEVRMNTYHYSTGTGTTNVNYIATIIAHEVGHCIGFRHTDYANRAYSCGGRRSNEGQATNGVGAVHIPGTPTGGDPNSWMLACVGTNVNRPFNANDKVALSYVY</sequence>
<dbReference type="Proteomes" id="UP001501725">
    <property type="component" value="Unassembled WGS sequence"/>
</dbReference>
<dbReference type="RefSeq" id="WP_345257369.1">
    <property type="nucleotide sequence ID" value="NZ_BAABGY010000012.1"/>
</dbReference>
<evidence type="ECO:0000313" key="1">
    <source>
        <dbReference type="EMBL" id="GAA4339962.1"/>
    </source>
</evidence>
<dbReference type="InterPro" id="IPR024653">
    <property type="entry name" value="Peptidase_M10/M27/M57"/>
</dbReference>
<name>A0ABP8HIU3_9BACT</name>
<comment type="caution">
    <text evidence="1">The sequence shown here is derived from an EMBL/GenBank/DDBJ whole genome shotgun (WGS) entry which is preliminary data.</text>
</comment>
<dbReference type="Gene3D" id="3.40.390.10">
    <property type="entry name" value="Collagenase (Catalytic Domain)"/>
    <property type="match status" value="1"/>
</dbReference>
<evidence type="ECO:0000313" key="2">
    <source>
        <dbReference type="Proteomes" id="UP001501725"/>
    </source>
</evidence>
<dbReference type="PROSITE" id="PS51257">
    <property type="entry name" value="PROKAR_LIPOPROTEIN"/>
    <property type="match status" value="1"/>
</dbReference>
<keyword evidence="2" id="KW-1185">Reference proteome</keyword>
<protein>
    <recommendedName>
        <fullName evidence="3">Protease</fullName>
    </recommendedName>
</protein>